<gene>
    <name evidence="1" type="ORF">PENSTE_c011G05497</name>
</gene>
<reference evidence="2" key="1">
    <citation type="journal article" date="2017" name="Nat. Microbiol.">
        <title>Global analysis of biosynthetic gene clusters reveals vast potential of secondary metabolite production in Penicillium species.</title>
        <authorList>
            <person name="Nielsen J.C."/>
            <person name="Grijseels S."/>
            <person name="Prigent S."/>
            <person name="Ji B."/>
            <person name="Dainat J."/>
            <person name="Nielsen K.F."/>
            <person name="Frisvad J.C."/>
            <person name="Workman M."/>
            <person name="Nielsen J."/>
        </authorList>
    </citation>
    <scope>NUCLEOTIDE SEQUENCE [LARGE SCALE GENOMIC DNA]</scope>
    <source>
        <strain evidence="2">IBT 24891</strain>
    </source>
</reference>
<organism evidence="1 2">
    <name type="scientific">Penicillium steckii</name>
    <dbReference type="NCBI Taxonomy" id="303698"/>
    <lineage>
        <taxon>Eukaryota</taxon>
        <taxon>Fungi</taxon>
        <taxon>Dikarya</taxon>
        <taxon>Ascomycota</taxon>
        <taxon>Pezizomycotina</taxon>
        <taxon>Eurotiomycetes</taxon>
        <taxon>Eurotiomycetidae</taxon>
        <taxon>Eurotiales</taxon>
        <taxon>Aspergillaceae</taxon>
        <taxon>Penicillium</taxon>
    </lineage>
</organism>
<accession>A0A1V6T7X1</accession>
<dbReference type="AlphaFoldDB" id="A0A1V6T7X1"/>
<dbReference type="EMBL" id="MLKD01000011">
    <property type="protein sequence ID" value="OQE21853.1"/>
    <property type="molecule type" value="Genomic_DNA"/>
</dbReference>
<comment type="caution">
    <text evidence="1">The sequence shown here is derived from an EMBL/GenBank/DDBJ whole genome shotgun (WGS) entry which is preliminary data.</text>
</comment>
<name>A0A1V6T7X1_9EURO</name>
<evidence type="ECO:0000313" key="2">
    <source>
        <dbReference type="Proteomes" id="UP000191285"/>
    </source>
</evidence>
<keyword evidence="2" id="KW-1185">Reference proteome</keyword>
<dbReference type="Proteomes" id="UP000191285">
    <property type="component" value="Unassembled WGS sequence"/>
</dbReference>
<evidence type="ECO:0000313" key="1">
    <source>
        <dbReference type="EMBL" id="OQE21853.1"/>
    </source>
</evidence>
<protein>
    <submittedName>
        <fullName evidence="1">Uncharacterized protein</fullName>
    </submittedName>
</protein>
<dbReference type="OrthoDB" id="4338748at2759"/>
<proteinExistence type="predicted"/>
<sequence>MLNLQHLIEQILTASFYHRLVSDILIQITNMKIFAPIFVLMAFATSQAVAAPAAESADLETRADYCVNIKVCHGYNYKGGCYKECKKPGHAYKIKKEYQKNAGSFKIGTKGYNCQIGSFGHGTDPVDYPGKKRLQDDWINNIEGYQCNKV</sequence>